<organism evidence="1 2">
    <name type="scientific">Nonomuraea cypriaca</name>
    <dbReference type="NCBI Taxonomy" id="1187855"/>
    <lineage>
        <taxon>Bacteria</taxon>
        <taxon>Bacillati</taxon>
        <taxon>Actinomycetota</taxon>
        <taxon>Actinomycetes</taxon>
        <taxon>Streptosporangiales</taxon>
        <taxon>Streptosporangiaceae</taxon>
        <taxon>Nonomuraea</taxon>
    </lineage>
</organism>
<reference evidence="1" key="1">
    <citation type="submission" date="2020-11" db="EMBL/GenBank/DDBJ databases">
        <title>Whole-genome analyses of Nonomuraea sp. K274.</title>
        <authorList>
            <person name="Veyisoglu A."/>
        </authorList>
    </citation>
    <scope>NUCLEOTIDE SEQUENCE</scope>
    <source>
        <strain evidence="1">K274</strain>
    </source>
</reference>
<dbReference type="Proteomes" id="UP000605361">
    <property type="component" value="Unassembled WGS sequence"/>
</dbReference>
<sequence>MLIDLLDAELPGRDFLMPGSTLPVRRARLDGSASLVRFPPGWARPERGHHLAGEEFVVLDGELNVSGVTYLPGHHGWVPAGALRHSCSAPRGALAFTSFAGTDTWVRSDLDEPDGPTLRTPLETVVIPRGGLRLTPHSALFDTPVPLDRPAEMITVASWTWERSTLIPEGRVLVRWTP</sequence>
<gene>
    <name evidence="1" type="ORF">ITP53_04995</name>
</gene>
<evidence type="ECO:0008006" key="3">
    <source>
        <dbReference type="Google" id="ProtNLM"/>
    </source>
</evidence>
<dbReference type="EMBL" id="JADOGI010000009">
    <property type="protein sequence ID" value="MBF8185104.1"/>
    <property type="molecule type" value="Genomic_DNA"/>
</dbReference>
<name>A0A931EUZ6_9ACTN</name>
<protein>
    <recommendedName>
        <fullName evidence="3">ChrR-like cupin domain-containing protein</fullName>
    </recommendedName>
</protein>
<keyword evidence="2" id="KW-1185">Reference proteome</keyword>
<dbReference type="InterPro" id="IPR014710">
    <property type="entry name" value="RmlC-like_jellyroll"/>
</dbReference>
<dbReference type="SUPFAM" id="SSF51182">
    <property type="entry name" value="RmlC-like cupins"/>
    <property type="match status" value="1"/>
</dbReference>
<dbReference type="RefSeq" id="WP_195894084.1">
    <property type="nucleotide sequence ID" value="NZ_JADOGI010000009.1"/>
</dbReference>
<proteinExistence type="predicted"/>
<comment type="caution">
    <text evidence="1">The sequence shown here is derived from an EMBL/GenBank/DDBJ whole genome shotgun (WGS) entry which is preliminary data.</text>
</comment>
<evidence type="ECO:0000313" key="2">
    <source>
        <dbReference type="Proteomes" id="UP000605361"/>
    </source>
</evidence>
<accession>A0A931EUZ6</accession>
<dbReference type="AlphaFoldDB" id="A0A931EUZ6"/>
<dbReference type="InterPro" id="IPR011051">
    <property type="entry name" value="RmlC_Cupin_sf"/>
</dbReference>
<dbReference type="Gene3D" id="2.60.120.10">
    <property type="entry name" value="Jelly Rolls"/>
    <property type="match status" value="1"/>
</dbReference>
<evidence type="ECO:0000313" key="1">
    <source>
        <dbReference type="EMBL" id="MBF8185104.1"/>
    </source>
</evidence>